<evidence type="ECO:0000256" key="3">
    <source>
        <dbReference type="SAM" id="Phobius"/>
    </source>
</evidence>
<sequence>MGRESSHSGDQRTPDIDAQITGGGESRHSQHQWIVHSFNELKEDNRRMNERIDQVYNHLSDVKNEASLACAVTRMETTLSGIEQKMSSLDSINKTLAEHSHKLSELAQIDKKLEKLDDIDDTIRKAKVYIGVSLAVISFCAGVTWWLFGSYLGKVIEALNALVLK</sequence>
<name>A0A0D8WGZ3_ECOLX</name>
<comment type="caution">
    <text evidence="4">The sequence shown here is derived from an EMBL/GenBank/DDBJ whole genome shotgun (WGS) entry which is preliminary data.</text>
</comment>
<proteinExistence type="predicted"/>
<dbReference type="AlphaFoldDB" id="A0A0D8WGZ3"/>
<keyword evidence="3" id="KW-1133">Transmembrane helix</keyword>
<reference evidence="4 7" key="2">
    <citation type="submission" date="2019-05" db="EMBL/GenBank/DDBJ databases">
        <authorList>
            <consortium name="NARMS: The National Antimicrobial Resistance Monitoring System"/>
        </authorList>
    </citation>
    <scope>NUCLEOTIDE SEQUENCE [LARGE SCALE GENOMIC DNA]</scope>
    <source>
        <strain evidence="4 7">CVM N18EC122</strain>
    </source>
</reference>
<feature type="region of interest" description="Disordered" evidence="2">
    <location>
        <begin position="1"/>
        <end position="29"/>
    </location>
</feature>
<feature type="compositionally biased region" description="Basic and acidic residues" evidence="2">
    <location>
        <begin position="1"/>
        <end position="15"/>
    </location>
</feature>
<evidence type="ECO:0000313" key="7">
    <source>
        <dbReference type="Proteomes" id="UP000532204"/>
    </source>
</evidence>
<gene>
    <name evidence="5" type="ORF">BMT91_12675</name>
    <name evidence="4" type="ORF">E6D34_10750</name>
</gene>
<reference evidence="5 6" key="1">
    <citation type="submission" date="2016-10" db="EMBL/GenBank/DDBJ databases">
        <title>Whole genome sequences of antibiotic resistant commensal Escherichia coli from healthy Australian adults.</title>
        <authorList>
            <person name="Moran R.A."/>
            <person name="Anantham S."/>
            <person name="Nigro S.J."/>
            <person name="Holt K.E."/>
            <person name="Hall R.M."/>
        </authorList>
    </citation>
    <scope>NUCLEOTIDE SEQUENCE [LARGE SCALE GENOMIC DNA]</scope>
    <source>
        <strain evidence="5 6">2.3-R4</strain>
    </source>
</reference>
<feature type="transmembrane region" description="Helical" evidence="3">
    <location>
        <begin position="128"/>
        <end position="148"/>
    </location>
</feature>
<dbReference type="EMBL" id="MPAF01000020">
    <property type="protein sequence ID" value="OOK27973.1"/>
    <property type="molecule type" value="Genomic_DNA"/>
</dbReference>
<dbReference type="Proteomes" id="UP000532204">
    <property type="component" value="Unassembled WGS sequence"/>
</dbReference>
<evidence type="ECO:0000256" key="2">
    <source>
        <dbReference type="SAM" id="MobiDB-lite"/>
    </source>
</evidence>
<evidence type="ECO:0000313" key="4">
    <source>
        <dbReference type="EMBL" id="EFC9749743.1"/>
    </source>
</evidence>
<dbReference type="RefSeq" id="WP_045145947.1">
    <property type="nucleotide sequence ID" value="NZ_JAFCYE010000065.1"/>
</dbReference>
<protein>
    <submittedName>
        <fullName evidence="4">Uncharacterized protein</fullName>
    </submittedName>
</protein>
<keyword evidence="3" id="KW-0812">Transmembrane</keyword>
<evidence type="ECO:0000256" key="1">
    <source>
        <dbReference type="SAM" id="Coils"/>
    </source>
</evidence>
<keyword evidence="1" id="KW-0175">Coiled coil</keyword>
<feature type="coiled-coil region" evidence="1">
    <location>
        <begin position="38"/>
        <end position="65"/>
    </location>
</feature>
<accession>A0A0D8WGZ3</accession>
<dbReference type="Proteomes" id="UP000188855">
    <property type="component" value="Unassembled WGS sequence"/>
</dbReference>
<dbReference type="EMBL" id="AASEBA010000017">
    <property type="protein sequence ID" value="EFC9749743.1"/>
    <property type="molecule type" value="Genomic_DNA"/>
</dbReference>
<evidence type="ECO:0000313" key="5">
    <source>
        <dbReference type="EMBL" id="OOK27973.1"/>
    </source>
</evidence>
<keyword evidence="3" id="KW-0472">Membrane</keyword>
<organism evidence="4 7">
    <name type="scientific">Escherichia coli</name>
    <dbReference type="NCBI Taxonomy" id="562"/>
    <lineage>
        <taxon>Bacteria</taxon>
        <taxon>Pseudomonadati</taxon>
        <taxon>Pseudomonadota</taxon>
        <taxon>Gammaproteobacteria</taxon>
        <taxon>Enterobacterales</taxon>
        <taxon>Enterobacteriaceae</taxon>
        <taxon>Escherichia</taxon>
    </lineage>
</organism>
<evidence type="ECO:0000313" key="6">
    <source>
        <dbReference type="Proteomes" id="UP000188855"/>
    </source>
</evidence>